<name>A0A182QMM2_9DIPT</name>
<proteinExistence type="predicted"/>
<evidence type="ECO:0000313" key="3">
    <source>
        <dbReference type="Proteomes" id="UP000075886"/>
    </source>
</evidence>
<organism evidence="2 3">
    <name type="scientific">Anopheles farauti</name>
    <dbReference type="NCBI Taxonomy" id="69004"/>
    <lineage>
        <taxon>Eukaryota</taxon>
        <taxon>Metazoa</taxon>
        <taxon>Ecdysozoa</taxon>
        <taxon>Arthropoda</taxon>
        <taxon>Hexapoda</taxon>
        <taxon>Insecta</taxon>
        <taxon>Pterygota</taxon>
        <taxon>Neoptera</taxon>
        <taxon>Endopterygota</taxon>
        <taxon>Diptera</taxon>
        <taxon>Nematocera</taxon>
        <taxon>Culicoidea</taxon>
        <taxon>Culicidae</taxon>
        <taxon>Anophelinae</taxon>
        <taxon>Anopheles</taxon>
    </lineage>
</organism>
<dbReference type="EMBL" id="AXCN02000090">
    <property type="status" value="NOT_ANNOTATED_CDS"/>
    <property type="molecule type" value="Genomic_DNA"/>
</dbReference>
<protein>
    <submittedName>
        <fullName evidence="2">Uncharacterized protein</fullName>
    </submittedName>
</protein>
<reference evidence="2" key="2">
    <citation type="submission" date="2020-05" db="UniProtKB">
        <authorList>
            <consortium name="EnsemblMetazoa"/>
        </authorList>
    </citation>
    <scope>IDENTIFICATION</scope>
    <source>
        <strain evidence="2">FAR1</strain>
    </source>
</reference>
<reference evidence="3" key="1">
    <citation type="submission" date="2014-01" db="EMBL/GenBank/DDBJ databases">
        <title>The Genome Sequence of Anopheles farauti FAR1 (V2).</title>
        <authorList>
            <consortium name="The Broad Institute Genomics Platform"/>
            <person name="Neafsey D.E."/>
            <person name="Besansky N."/>
            <person name="Howell P."/>
            <person name="Walton C."/>
            <person name="Young S.K."/>
            <person name="Zeng Q."/>
            <person name="Gargeya S."/>
            <person name="Fitzgerald M."/>
            <person name="Haas B."/>
            <person name="Abouelleil A."/>
            <person name="Allen A.W."/>
            <person name="Alvarado L."/>
            <person name="Arachchi H.M."/>
            <person name="Berlin A.M."/>
            <person name="Chapman S.B."/>
            <person name="Gainer-Dewar J."/>
            <person name="Goldberg J."/>
            <person name="Griggs A."/>
            <person name="Gujja S."/>
            <person name="Hansen M."/>
            <person name="Howarth C."/>
            <person name="Imamovic A."/>
            <person name="Ireland A."/>
            <person name="Larimer J."/>
            <person name="McCowan C."/>
            <person name="Murphy C."/>
            <person name="Pearson M."/>
            <person name="Poon T.W."/>
            <person name="Priest M."/>
            <person name="Roberts A."/>
            <person name="Saif S."/>
            <person name="Shea T."/>
            <person name="Sisk P."/>
            <person name="Sykes S."/>
            <person name="Wortman J."/>
            <person name="Nusbaum C."/>
            <person name="Birren B."/>
        </authorList>
    </citation>
    <scope>NUCLEOTIDE SEQUENCE [LARGE SCALE GENOMIC DNA]</scope>
    <source>
        <strain evidence="3">FAR1</strain>
    </source>
</reference>
<accession>A0A182QMM2</accession>
<dbReference type="AlphaFoldDB" id="A0A182QMM2"/>
<dbReference type="Proteomes" id="UP000075886">
    <property type="component" value="Unassembled WGS sequence"/>
</dbReference>
<evidence type="ECO:0000313" key="2">
    <source>
        <dbReference type="EnsemblMetazoa" id="AFAF013237-PA"/>
    </source>
</evidence>
<evidence type="ECO:0000256" key="1">
    <source>
        <dbReference type="SAM" id="MobiDB-lite"/>
    </source>
</evidence>
<keyword evidence="3" id="KW-1185">Reference proteome</keyword>
<dbReference type="VEuPathDB" id="VectorBase:AFAF013237"/>
<sequence length="190" mass="20175">MKQCTNPSSSSTAGATENHAATVRPKPASKMTATTTTTTITCGTATATATTMPASGKSKHPGAANAAREPKVDTKPSTGDLHQHTLKHQQQQQQQQYLLHHAHHYPLHHHQLAGGGKMGGAAGKLLGASGVDSLSALHMLPAHLRDMFLAQLLRVRLPPHGGCLPQGTRKQWPGVDESMNYCHGAMFTML</sequence>
<feature type="region of interest" description="Disordered" evidence="1">
    <location>
        <begin position="1"/>
        <end position="35"/>
    </location>
</feature>
<feature type="region of interest" description="Disordered" evidence="1">
    <location>
        <begin position="49"/>
        <end position="90"/>
    </location>
</feature>
<feature type="compositionally biased region" description="Polar residues" evidence="1">
    <location>
        <begin position="1"/>
        <end position="15"/>
    </location>
</feature>
<dbReference type="EnsemblMetazoa" id="AFAF013237-RA">
    <property type="protein sequence ID" value="AFAF013237-PA"/>
    <property type="gene ID" value="AFAF013237"/>
</dbReference>